<feature type="domain" description="RNA polymerase sigma-70 region 4" evidence="5">
    <location>
        <begin position="122"/>
        <end position="171"/>
    </location>
</feature>
<evidence type="ECO:0000313" key="6">
    <source>
        <dbReference type="EMBL" id="MCQ1530758.1"/>
    </source>
</evidence>
<dbReference type="EMBL" id="JAJEKE010000014">
    <property type="protein sequence ID" value="MCQ1530758.1"/>
    <property type="molecule type" value="Genomic_DNA"/>
</dbReference>
<sequence>MDTLLKKFLKNKDMKKLYEEANSGSEEARKMINKQFNNFLYEIHFLSYISKTISLSYKEIYRKVSSQKDKELYILNKENLETGTELIDSIIDKTSYFEEEIHRTSNTKELSDYFDDPSIIKAINQLTERQKLVIFKQIIEDKSLYQIAKELGVTKQTISKVRKAALATLKKTLGGEKCGRAD</sequence>
<dbReference type="InterPro" id="IPR013324">
    <property type="entry name" value="RNA_pol_sigma_r3/r4-like"/>
</dbReference>
<organism evidence="6 7">
    <name type="scientific">Lutispora saccharofermentans</name>
    <dbReference type="NCBI Taxonomy" id="3024236"/>
    <lineage>
        <taxon>Bacteria</taxon>
        <taxon>Bacillati</taxon>
        <taxon>Bacillota</taxon>
        <taxon>Clostridia</taxon>
        <taxon>Lutisporales</taxon>
        <taxon>Lutisporaceae</taxon>
        <taxon>Lutispora</taxon>
    </lineage>
</organism>
<evidence type="ECO:0000313" key="7">
    <source>
        <dbReference type="Proteomes" id="UP001651880"/>
    </source>
</evidence>
<comment type="caution">
    <text evidence="6">The sequence shown here is derived from an EMBL/GenBank/DDBJ whole genome shotgun (WGS) entry which is preliminary data.</text>
</comment>
<gene>
    <name evidence="6" type="ORF">LJD61_14540</name>
</gene>
<dbReference type="PANTHER" id="PTHR30385:SF7">
    <property type="entry name" value="RNA POLYMERASE SIGMA FACTOR FLIA"/>
    <property type="match status" value="1"/>
</dbReference>
<keyword evidence="7" id="KW-1185">Reference proteome</keyword>
<keyword evidence="1" id="KW-0805">Transcription regulation</keyword>
<name>A0ABT1NHN8_9FIRM</name>
<proteinExistence type="predicted"/>
<dbReference type="Proteomes" id="UP001651880">
    <property type="component" value="Unassembled WGS sequence"/>
</dbReference>
<evidence type="ECO:0000259" key="5">
    <source>
        <dbReference type="Pfam" id="PF04545"/>
    </source>
</evidence>
<evidence type="ECO:0000256" key="2">
    <source>
        <dbReference type="ARBA" id="ARBA00023082"/>
    </source>
</evidence>
<dbReference type="PANTHER" id="PTHR30385">
    <property type="entry name" value="SIGMA FACTOR F FLAGELLAR"/>
    <property type="match status" value="1"/>
</dbReference>
<dbReference type="RefSeq" id="WP_255228279.1">
    <property type="nucleotide sequence ID" value="NZ_JAJEKE010000014.1"/>
</dbReference>
<keyword evidence="2" id="KW-0731">Sigma factor</keyword>
<reference evidence="6 7" key="1">
    <citation type="submission" date="2021-10" db="EMBL/GenBank/DDBJ databases">
        <title>Lutispora strain m25 sp. nov., a thermophilic, non-spore-forming bacterium isolated from a lab-scale methanogenic bioreactor digesting anaerobic sludge.</title>
        <authorList>
            <person name="El Houari A."/>
            <person name="Mcdonald J."/>
        </authorList>
    </citation>
    <scope>NUCLEOTIDE SEQUENCE [LARGE SCALE GENOMIC DNA]</scope>
    <source>
        <strain evidence="7">m25</strain>
    </source>
</reference>
<evidence type="ECO:0000256" key="4">
    <source>
        <dbReference type="ARBA" id="ARBA00023163"/>
    </source>
</evidence>
<keyword evidence="3" id="KW-0238">DNA-binding</keyword>
<dbReference type="SUPFAM" id="SSF88659">
    <property type="entry name" value="Sigma3 and sigma4 domains of RNA polymerase sigma factors"/>
    <property type="match status" value="1"/>
</dbReference>
<dbReference type="InterPro" id="IPR007630">
    <property type="entry name" value="RNA_pol_sigma70_r4"/>
</dbReference>
<evidence type="ECO:0000256" key="3">
    <source>
        <dbReference type="ARBA" id="ARBA00023125"/>
    </source>
</evidence>
<accession>A0ABT1NHN8</accession>
<dbReference type="Pfam" id="PF04545">
    <property type="entry name" value="Sigma70_r4"/>
    <property type="match status" value="1"/>
</dbReference>
<keyword evidence="4" id="KW-0804">Transcription</keyword>
<protein>
    <submittedName>
        <fullName evidence="6">Sigma-70 family RNA polymerase sigma factor</fullName>
    </submittedName>
</protein>
<dbReference type="Gene3D" id="1.20.140.160">
    <property type="match status" value="1"/>
</dbReference>
<evidence type="ECO:0000256" key="1">
    <source>
        <dbReference type="ARBA" id="ARBA00023015"/>
    </source>
</evidence>